<reference evidence="2 3" key="1">
    <citation type="submission" date="2023-03" db="EMBL/GenBank/DDBJ databases">
        <title>Isolation and description of six Streptomyces strains from soil environments, able to metabolize different microbial glucans.</title>
        <authorList>
            <person name="Widen T."/>
            <person name="Larsbrink J."/>
        </authorList>
    </citation>
    <scope>NUCLEOTIDE SEQUENCE [LARGE SCALE GENOMIC DNA]</scope>
    <source>
        <strain evidence="2 3">Mut1</strain>
    </source>
</reference>
<name>A0ABY9HM99_9ACTN</name>
<evidence type="ECO:0000313" key="3">
    <source>
        <dbReference type="Proteomes" id="UP001239522"/>
    </source>
</evidence>
<proteinExistence type="predicted"/>
<evidence type="ECO:0000313" key="2">
    <source>
        <dbReference type="EMBL" id="WLQ35158.1"/>
    </source>
</evidence>
<sequence length="77" mass="8085">MASHLPITHKAAPAESAQHKATKERIVATAGRYGLNAEAEVPMANRRSVSDAVVTGPGGLRAGCEIQYHRLGPSSVH</sequence>
<accession>A0ABY9HM99</accession>
<dbReference type="RefSeq" id="WP_306055808.1">
    <property type="nucleotide sequence ID" value="NZ_CP120997.1"/>
</dbReference>
<organism evidence="2 3">
    <name type="scientific">Streptomyces castrisilvae</name>
    <dbReference type="NCBI Taxonomy" id="3033811"/>
    <lineage>
        <taxon>Bacteria</taxon>
        <taxon>Bacillati</taxon>
        <taxon>Actinomycetota</taxon>
        <taxon>Actinomycetes</taxon>
        <taxon>Kitasatosporales</taxon>
        <taxon>Streptomycetaceae</taxon>
        <taxon>Streptomyces</taxon>
    </lineage>
</organism>
<evidence type="ECO:0000256" key="1">
    <source>
        <dbReference type="SAM" id="MobiDB-lite"/>
    </source>
</evidence>
<protein>
    <submittedName>
        <fullName evidence="2">Uncharacterized protein</fullName>
    </submittedName>
</protein>
<dbReference type="Proteomes" id="UP001239522">
    <property type="component" value="Chromosome"/>
</dbReference>
<dbReference type="EMBL" id="CP120997">
    <property type="protein sequence ID" value="WLQ35158.1"/>
    <property type="molecule type" value="Genomic_DNA"/>
</dbReference>
<feature type="region of interest" description="Disordered" evidence="1">
    <location>
        <begin position="1"/>
        <end position="23"/>
    </location>
</feature>
<gene>
    <name evidence="2" type="ORF">P8A18_17705</name>
</gene>
<keyword evidence="3" id="KW-1185">Reference proteome</keyword>